<organism evidence="1 2">
    <name type="scientific">Nephila pilipes</name>
    <name type="common">Giant wood spider</name>
    <name type="synonym">Nephila maculata</name>
    <dbReference type="NCBI Taxonomy" id="299642"/>
    <lineage>
        <taxon>Eukaryota</taxon>
        <taxon>Metazoa</taxon>
        <taxon>Ecdysozoa</taxon>
        <taxon>Arthropoda</taxon>
        <taxon>Chelicerata</taxon>
        <taxon>Arachnida</taxon>
        <taxon>Araneae</taxon>
        <taxon>Araneomorphae</taxon>
        <taxon>Entelegynae</taxon>
        <taxon>Araneoidea</taxon>
        <taxon>Nephilidae</taxon>
        <taxon>Nephila</taxon>
    </lineage>
</organism>
<protein>
    <submittedName>
        <fullName evidence="1">Uncharacterized protein</fullName>
    </submittedName>
</protein>
<sequence length="124" mass="14310">MRLNIEDFLPFTRLRFLQHCLWSAPSQNKILLLKTRKSPGDADIMMGREISLRRCADSDRKILLLKTQEALTSIQMSLGKIKRIVFTISKRLVVSIWRSWRSLGYTRSSNVERTGAGKSSRTVQ</sequence>
<evidence type="ECO:0000313" key="1">
    <source>
        <dbReference type="EMBL" id="GFS96450.1"/>
    </source>
</evidence>
<dbReference type="EMBL" id="BMAW01005898">
    <property type="protein sequence ID" value="GFS96450.1"/>
    <property type="molecule type" value="Genomic_DNA"/>
</dbReference>
<gene>
    <name evidence="1" type="ORF">NPIL_369871</name>
</gene>
<comment type="caution">
    <text evidence="1">The sequence shown here is derived from an EMBL/GenBank/DDBJ whole genome shotgun (WGS) entry which is preliminary data.</text>
</comment>
<reference evidence="1" key="1">
    <citation type="submission" date="2020-08" db="EMBL/GenBank/DDBJ databases">
        <title>Multicomponent nature underlies the extraordinary mechanical properties of spider dragline silk.</title>
        <authorList>
            <person name="Kono N."/>
            <person name="Nakamura H."/>
            <person name="Mori M."/>
            <person name="Yoshida Y."/>
            <person name="Ohtoshi R."/>
            <person name="Malay A.D."/>
            <person name="Moran D.A.P."/>
            <person name="Tomita M."/>
            <person name="Numata K."/>
            <person name="Arakawa K."/>
        </authorList>
    </citation>
    <scope>NUCLEOTIDE SEQUENCE</scope>
</reference>
<evidence type="ECO:0000313" key="2">
    <source>
        <dbReference type="Proteomes" id="UP000887013"/>
    </source>
</evidence>
<name>A0A8X6TDF0_NEPPI</name>
<proteinExistence type="predicted"/>
<dbReference type="AlphaFoldDB" id="A0A8X6TDF0"/>
<keyword evidence="2" id="KW-1185">Reference proteome</keyword>
<accession>A0A8X6TDF0</accession>
<dbReference type="Proteomes" id="UP000887013">
    <property type="component" value="Unassembled WGS sequence"/>
</dbReference>